<keyword evidence="2" id="KW-0732">Signal</keyword>
<proteinExistence type="predicted"/>
<name>A0AAD3CH69_9STRA</name>
<dbReference type="AlphaFoldDB" id="A0AAD3CH69"/>
<feature type="signal peptide" evidence="2">
    <location>
        <begin position="1"/>
        <end position="29"/>
    </location>
</feature>
<evidence type="ECO:0000313" key="3">
    <source>
        <dbReference type="EMBL" id="GFH45579.1"/>
    </source>
</evidence>
<keyword evidence="1" id="KW-0175">Coiled coil</keyword>
<reference evidence="3 4" key="1">
    <citation type="journal article" date="2021" name="Sci. Rep.">
        <title>The genome of the diatom Chaetoceros tenuissimus carries an ancient integrated fragment of an extant virus.</title>
        <authorList>
            <person name="Hongo Y."/>
            <person name="Kimura K."/>
            <person name="Takaki Y."/>
            <person name="Yoshida Y."/>
            <person name="Baba S."/>
            <person name="Kobayashi G."/>
            <person name="Nagasaki K."/>
            <person name="Hano T."/>
            <person name="Tomaru Y."/>
        </authorList>
    </citation>
    <scope>NUCLEOTIDE SEQUENCE [LARGE SCALE GENOMIC DNA]</scope>
    <source>
        <strain evidence="3 4">NIES-3715</strain>
    </source>
</reference>
<organism evidence="3 4">
    <name type="scientific">Chaetoceros tenuissimus</name>
    <dbReference type="NCBI Taxonomy" id="426638"/>
    <lineage>
        <taxon>Eukaryota</taxon>
        <taxon>Sar</taxon>
        <taxon>Stramenopiles</taxon>
        <taxon>Ochrophyta</taxon>
        <taxon>Bacillariophyta</taxon>
        <taxon>Coscinodiscophyceae</taxon>
        <taxon>Chaetocerotophycidae</taxon>
        <taxon>Chaetocerotales</taxon>
        <taxon>Chaetocerotaceae</taxon>
        <taxon>Chaetoceros</taxon>
    </lineage>
</organism>
<comment type="caution">
    <text evidence="3">The sequence shown here is derived from an EMBL/GenBank/DDBJ whole genome shotgun (WGS) entry which is preliminary data.</text>
</comment>
<sequence>MIRLRSRRSSSLIFFLGLLQSLNINSCLSFVTPVQRYHTQKYGHTHEFLNSQRIASRLQLSRLSKNAEMDLKKYKTRSEILQQTLLIKKKESESLSQKLEILQDVVKKLQASNKKLIEQLEQEKNSSTTVESNSEGTFKTKEDYEKALRIAHSKMLQSKQENEILISDIAKLEEKLKDYEEKSIANENDISSLNKDLESEESLILELNEKIKELEQALDEQAQNMSDTLAKQDAADLDQNLSLKELETLSEQVESLTAQNVQLKTQLKDLGDKWKSRREELENEINNMANLDNNLQTKVEKLEQEKTSVEKQLENTSSELKSLQSTSEAKIMEKEELAKQLSKESLEIATAAVRQAEEREMKLKKKLKRSQKTVDDISIENEELKESIEKLSEDLRAAKEASYEQAEVMAQTIDALQIELLNANTRIYELTNIEIDESNTMAEENTETQTWAEILRSEKSIENQSVAAKNEEFLEKLKSEDILQNEDPEGENVHVSRRSRILRRIRSLFRKNK</sequence>
<dbReference type="Proteomes" id="UP001054902">
    <property type="component" value="Unassembled WGS sequence"/>
</dbReference>
<feature type="coiled-coil region" evidence="1">
    <location>
        <begin position="155"/>
        <end position="401"/>
    </location>
</feature>
<feature type="chain" id="PRO_5042076580" evidence="2">
    <location>
        <begin position="30"/>
        <end position="513"/>
    </location>
</feature>
<dbReference type="EMBL" id="BLLK01000020">
    <property type="protein sequence ID" value="GFH45579.1"/>
    <property type="molecule type" value="Genomic_DNA"/>
</dbReference>
<keyword evidence="4" id="KW-1185">Reference proteome</keyword>
<evidence type="ECO:0000256" key="1">
    <source>
        <dbReference type="SAM" id="Coils"/>
    </source>
</evidence>
<evidence type="ECO:0000256" key="2">
    <source>
        <dbReference type="SAM" id="SignalP"/>
    </source>
</evidence>
<accession>A0AAD3CH69</accession>
<gene>
    <name evidence="3" type="ORF">CTEN210_02054</name>
</gene>
<feature type="coiled-coil region" evidence="1">
    <location>
        <begin position="64"/>
        <end position="126"/>
    </location>
</feature>
<protein>
    <submittedName>
        <fullName evidence="3">Uncharacterized protein</fullName>
    </submittedName>
</protein>
<evidence type="ECO:0000313" key="4">
    <source>
        <dbReference type="Proteomes" id="UP001054902"/>
    </source>
</evidence>